<dbReference type="OrthoDB" id="7301376at2"/>
<sequence length="173" mass="18721">MAANQSVKAGTPPGTTPARSMPGWRDTDVVDIEDVLIWAYRYQQADLAARGSWVRPAKVSSLALLQAEAECSGPVPHVCHPDADWVHAAVLRLSRLQSALVIHHGKMGTRPDWLPGARPVMAALVDGRGNPRRLYDANRHVIGHVVRAAVELGDGVVMVGWDMDVVSACLPLR</sequence>
<evidence type="ECO:0000313" key="3">
    <source>
        <dbReference type="Proteomes" id="UP000004169"/>
    </source>
</evidence>
<evidence type="ECO:0000313" key="2">
    <source>
        <dbReference type="EMBL" id="CCG42171.1"/>
    </source>
</evidence>
<feature type="region of interest" description="Disordered" evidence="1">
    <location>
        <begin position="1"/>
        <end position="24"/>
    </location>
</feature>
<gene>
    <name evidence="2" type="ORF">PHAMO_340044</name>
</gene>
<dbReference type="EMBL" id="CAHP01000028">
    <property type="protein sequence ID" value="CCG42171.1"/>
    <property type="molecule type" value="Genomic_DNA"/>
</dbReference>
<proteinExistence type="predicted"/>
<name>H8FUY3_MAGML</name>
<organism evidence="2 3">
    <name type="scientific">Magnetospirillum molischianum DSM 120</name>
    <dbReference type="NCBI Taxonomy" id="1150626"/>
    <lineage>
        <taxon>Bacteria</taxon>
        <taxon>Pseudomonadati</taxon>
        <taxon>Pseudomonadota</taxon>
        <taxon>Alphaproteobacteria</taxon>
        <taxon>Rhodospirillales</taxon>
        <taxon>Rhodospirillaceae</taxon>
        <taxon>Magnetospirillum</taxon>
    </lineage>
</organism>
<dbReference type="STRING" id="1150626.PHAMO_340044"/>
<dbReference type="RefSeq" id="WP_002729807.1">
    <property type="nucleotide sequence ID" value="NZ_CAHP01000028.1"/>
</dbReference>
<dbReference type="Proteomes" id="UP000004169">
    <property type="component" value="Unassembled WGS sequence"/>
</dbReference>
<reference evidence="2 3" key="1">
    <citation type="journal article" date="2012" name="J. Bacteriol.">
        <title>Draft Genome Sequence of the Purple Photosynthetic Bacterium Phaeospirillum molischianum DSM120, a Particularly Versatile Bacterium.</title>
        <authorList>
            <person name="Duquesne K."/>
            <person name="Prima V."/>
            <person name="Ji B."/>
            <person name="Rouy Z."/>
            <person name="Medigue C."/>
            <person name="Talla E."/>
            <person name="Sturgis J.N."/>
        </authorList>
    </citation>
    <scope>NUCLEOTIDE SEQUENCE [LARGE SCALE GENOMIC DNA]</scope>
    <source>
        <strain evidence="3">DSM120</strain>
    </source>
</reference>
<protein>
    <submittedName>
        <fullName evidence="2">Uncharacterized protein</fullName>
    </submittedName>
</protein>
<dbReference type="AlphaFoldDB" id="H8FUY3"/>
<accession>H8FUY3</accession>
<dbReference type="eggNOG" id="ENOG50344P7">
    <property type="taxonomic scope" value="Bacteria"/>
</dbReference>
<evidence type="ECO:0000256" key="1">
    <source>
        <dbReference type="SAM" id="MobiDB-lite"/>
    </source>
</evidence>
<keyword evidence="3" id="KW-1185">Reference proteome</keyword>
<comment type="caution">
    <text evidence="2">The sequence shown here is derived from an EMBL/GenBank/DDBJ whole genome shotgun (WGS) entry which is preliminary data.</text>
</comment>